<sequence>VEYLGTHDARPVSPAAQPTSAWRNKPVSLNIPPATKP</sequence>
<dbReference type="Proteomes" id="UP000279271">
    <property type="component" value="Unassembled WGS sequence"/>
</dbReference>
<comment type="caution">
    <text evidence="2">The sequence shown here is derived from an EMBL/GenBank/DDBJ whole genome shotgun (WGS) entry which is preliminary data.</text>
</comment>
<evidence type="ECO:0000313" key="2">
    <source>
        <dbReference type="EMBL" id="RMZ56036.1"/>
    </source>
</evidence>
<feature type="compositionally biased region" description="Basic and acidic residues" evidence="1">
    <location>
        <begin position="1"/>
        <end position="10"/>
    </location>
</feature>
<dbReference type="AlphaFoldDB" id="A0A3M7L3I6"/>
<evidence type="ECO:0000313" key="3">
    <source>
        <dbReference type="Proteomes" id="UP000279271"/>
    </source>
</evidence>
<accession>A0A3M7L3I6</accession>
<dbReference type="EMBL" id="QOKY01000154">
    <property type="protein sequence ID" value="RMZ56036.1"/>
    <property type="molecule type" value="Genomic_DNA"/>
</dbReference>
<reference evidence="3" key="1">
    <citation type="journal article" date="2018" name="Algal Res.">
        <title>Characterization of plant carbon substrate utilization by Auxenochlorella protothecoides.</title>
        <authorList>
            <person name="Vogler B.W."/>
            <person name="Starkenburg S.R."/>
            <person name="Sudasinghe N."/>
            <person name="Schambach J.Y."/>
            <person name="Rollin J.A."/>
            <person name="Pattathil S."/>
            <person name="Barry A.N."/>
        </authorList>
    </citation>
    <scope>NUCLEOTIDE SEQUENCE [LARGE SCALE GENOMIC DNA]</scope>
    <source>
        <strain evidence="3">UTEX 25</strain>
    </source>
</reference>
<name>A0A3M7L3I6_AUXPR</name>
<gene>
    <name evidence="2" type="ORF">APUTEX25_004460</name>
</gene>
<proteinExistence type="predicted"/>
<evidence type="ECO:0000256" key="1">
    <source>
        <dbReference type="SAM" id="MobiDB-lite"/>
    </source>
</evidence>
<feature type="non-terminal residue" evidence="2">
    <location>
        <position position="1"/>
    </location>
</feature>
<organism evidence="2 3">
    <name type="scientific">Auxenochlorella protothecoides</name>
    <name type="common">Green microalga</name>
    <name type="synonym">Chlorella protothecoides</name>
    <dbReference type="NCBI Taxonomy" id="3075"/>
    <lineage>
        <taxon>Eukaryota</taxon>
        <taxon>Viridiplantae</taxon>
        <taxon>Chlorophyta</taxon>
        <taxon>core chlorophytes</taxon>
        <taxon>Trebouxiophyceae</taxon>
        <taxon>Chlorellales</taxon>
        <taxon>Chlorellaceae</taxon>
        <taxon>Auxenochlorella</taxon>
    </lineage>
</organism>
<protein>
    <submittedName>
        <fullName evidence="2">Uncharacterized protein</fullName>
    </submittedName>
</protein>
<feature type="non-terminal residue" evidence="2">
    <location>
        <position position="37"/>
    </location>
</feature>
<feature type="region of interest" description="Disordered" evidence="1">
    <location>
        <begin position="1"/>
        <end position="37"/>
    </location>
</feature>